<keyword evidence="7" id="KW-0548">Nucleotidyltransferase</keyword>
<dbReference type="EMBL" id="MK012512">
    <property type="protein sequence ID" value="AYP28917.1"/>
    <property type="molecule type" value="Genomic_DNA"/>
</dbReference>
<reference evidence="21 22" key="1">
    <citation type="submission" date="2018-10" db="EMBL/GenBank/DDBJ databases">
        <title>Uncovering a Universe of Circular DNA Viruses in Animal Metagenomes.</title>
        <authorList>
            <person name="Tisza M."/>
            <person name="Buck C."/>
            <person name="Pastrana D."/>
            <person name="Welch N."/>
            <person name="Peretti A."/>
        </authorList>
    </citation>
    <scope>NUCLEOTIDE SEQUENCE [LARGE SCALE GENOMIC DNA]</scope>
    <source>
        <strain evidence="21">Ctba54</strain>
    </source>
</reference>
<evidence type="ECO:0000256" key="3">
    <source>
        <dbReference type="ARBA" id="ARBA00008545"/>
    </source>
</evidence>
<evidence type="ECO:0000256" key="10">
    <source>
        <dbReference type="ARBA" id="ARBA00022723"/>
    </source>
</evidence>
<evidence type="ECO:0000256" key="8">
    <source>
        <dbReference type="ARBA" id="ARBA00022705"/>
    </source>
</evidence>
<keyword evidence="9" id="KW-0540">Nuclease</keyword>
<comment type="subcellular location">
    <subcellularLocation>
        <location evidence="2">Host nucleus</location>
    </subcellularLocation>
</comment>
<dbReference type="GO" id="GO:0003724">
    <property type="term" value="F:RNA helicase activity"/>
    <property type="evidence" value="ECO:0007669"/>
    <property type="project" value="InterPro"/>
</dbReference>
<feature type="domain" description="CRESS-DNA virus Rep endonuclease" evidence="20">
    <location>
        <begin position="11"/>
        <end position="105"/>
    </location>
</feature>
<evidence type="ECO:0000256" key="13">
    <source>
        <dbReference type="ARBA" id="ARBA00022801"/>
    </source>
</evidence>
<dbReference type="GO" id="GO:0016787">
    <property type="term" value="F:hydrolase activity"/>
    <property type="evidence" value="ECO:0007669"/>
    <property type="project" value="UniProtKB-KW"/>
</dbReference>
<dbReference type="GO" id="GO:0003723">
    <property type="term" value="F:RNA binding"/>
    <property type="evidence" value="ECO:0007669"/>
    <property type="project" value="InterPro"/>
</dbReference>
<dbReference type="GO" id="GO:0042025">
    <property type="term" value="C:host cell nucleus"/>
    <property type="evidence" value="ECO:0007669"/>
    <property type="project" value="UniProtKB-SubCell"/>
</dbReference>
<keyword evidence="14" id="KW-0190">Covalent protein-DNA linkage</keyword>
<evidence type="ECO:0000256" key="2">
    <source>
        <dbReference type="ARBA" id="ARBA00004147"/>
    </source>
</evidence>
<evidence type="ECO:0000256" key="5">
    <source>
        <dbReference type="ARBA" id="ARBA00022562"/>
    </source>
</evidence>
<evidence type="ECO:0000256" key="4">
    <source>
        <dbReference type="ARBA" id="ARBA00014531"/>
    </source>
</evidence>
<keyword evidence="8" id="KW-0235">DNA replication</keyword>
<dbReference type="InterPro" id="IPR049912">
    <property type="entry name" value="CRESS_DNA_REP"/>
</dbReference>
<keyword evidence="21" id="KW-0067">ATP-binding</keyword>
<keyword evidence="6" id="KW-0808">Transferase</keyword>
<evidence type="ECO:0000256" key="12">
    <source>
        <dbReference type="ARBA" id="ARBA00022759"/>
    </source>
</evidence>
<sequence length="282" mass="32714">MSQPVVPVANRRQGTYWLGTLPDATWVPALIEGMCYVRGQLEQGEGGLEHYQVFFITHRKVSLAQVRGMWTPFIGHWELTRSKAAEDYVWKDLTRIGEPFEFGERPFKRNSSTDWEQVKRLAQSGQLEEIPGDVYVRYYPNLCRIRTDALQPVAMDRMCTVFWGPTGTGKSHRAWRLAGHDAFSKDPRTKFWCGYQRQVNVVIDEFRGSVDISHLLRWIDKYPVRVEVKGSSVPLMATSFFVTSNLHPSAWYPELDRETYLALERRLTIVEVTEREPEIVEI</sequence>
<evidence type="ECO:0000256" key="9">
    <source>
        <dbReference type="ARBA" id="ARBA00022722"/>
    </source>
</evidence>
<keyword evidence="11" id="KW-0547">Nucleotide-binding</keyword>
<evidence type="ECO:0000259" key="20">
    <source>
        <dbReference type="PROSITE" id="PS52020"/>
    </source>
</evidence>
<evidence type="ECO:0000256" key="1">
    <source>
        <dbReference type="ARBA" id="ARBA00001936"/>
    </source>
</evidence>
<keyword evidence="16" id="KW-0511">Multifunctional enzyme</keyword>
<evidence type="ECO:0000256" key="19">
    <source>
        <dbReference type="ARBA" id="ARBA00049360"/>
    </source>
</evidence>
<dbReference type="PROSITE" id="PS52020">
    <property type="entry name" value="CRESS_DNA_REP"/>
    <property type="match status" value="1"/>
</dbReference>
<dbReference type="Proteomes" id="UP000289589">
    <property type="component" value="Segment"/>
</dbReference>
<dbReference type="GO" id="GO:0004519">
    <property type="term" value="F:endonuclease activity"/>
    <property type="evidence" value="ECO:0007669"/>
    <property type="project" value="UniProtKB-KW"/>
</dbReference>
<keyword evidence="22" id="KW-1185">Reference proteome</keyword>
<comment type="catalytic activity">
    <reaction evidence="19">
        <text>ATP + H2O = ADP + phosphate + H(+)</text>
        <dbReference type="Rhea" id="RHEA:13065"/>
        <dbReference type="ChEBI" id="CHEBI:15377"/>
        <dbReference type="ChEBI" id="CHEBI:15378"/>
        <dbReference type="ChEBI" id="CHEBI:30616"/>
        <dbReference type="ChEBI" id="CHEBI:43474"/>
        <dbReference type="ChEBI" id="CHEBI:456216"/>
    </reaction>
</comment>
<evidence type="ECO:0000313" key="21">
    <source>
        <dbReference type="EMBL" id="AYP28917.1"/>
    </source>
</evidence>
<dbReference type="Gene3D" id="3.40.50.300">
    <property type="entry name" value="P-loop containing nucleotide triphosphate hydrolases"/>
    <property type="match status" value="1"/>
</dbReference>
<dbReference type="Pfam" id="PF00910">
    <property type="entry name" value="RNA_helicase"/>
    <property type="match status" value="1"/>
</dbReference>
<evidence type="ECO:0000256" key="6">
    <source>
        <dbReference type="ARBA" id="ARBA00022679"/>
    </source>
</evidence>
<name>A0A3G2YTA6_9VIRU</name>
<evidence type="ECO:0000313" key="22">
    <source>
        <dbReference type="Proteomes" id="UP000289589"/>
    </source>
</evidence>
<comment type="cofactor">
    <cofactor evidence="1">
        <name>Mn(2+)</name>
        <dbReference type="ChEBI" id="CHEBI:29035"/>
    </cofactor>
</comment>
<dbReference type="GO" id="GO:0016779">
    <property type="term" value="F:nucleotidyltransferase activity"/>
    <property type="evidence" value="ECO:0007669"/>
    <property type="project" value="UniProtKB-KW"/>
</dbReference>
<dbReference type="Gene3D" id="3.40.1310.20">
    <property type="match status" value="1"/>
</dbReference>
<keyword evidence="5" id="KW-1048">Host nucleus</keyword>
<keyword evidence="15" id="KW-0238">DNA-binding</keyword>
<dbReference type="InterPro" id="IPR027417">
    <property type="entry name" value="P-loop_NTPase"/>
</dbReference>
<evidence type="ECO:0000256" key="17">
    <source>
        <dbReference type="ARBA" id="ARBA00030754"/>
    </source>
</evidence>
<dbReference type="InterPro" id="IPR000605">
    <property type="entry name" value="Helicase_SF3_ssDNA/RNA_vir"/>
</dbReference>
<dbReference type="GO" id="GO:0003677">
    <property type="term" value="F:DNA binding"/>
    <property type="evidence" value="ECO:0007669"/>
    <property type="project" value="UniProtKB-KW"/>
</dbReference>
<dbReference type="SUPFAM" id="SSF52540">
    <property type="entry name" value="P-loop containing nucleoside triphosphate hydrolases"/>
    <property type="match status" value="1"/>
</dbReference>
<evidence type="ECO:0000256" key="7">
    <source>
        <dbReference type="ARBA" id="ARBA00022695"/>
    </source>
</evidence>
<dbReference type="GO" id="GO:0006260">
    <property type="term" value="P:DNA replication"/>
    <property type="evidence" value="ECO:0007669"/>
    <property type="project" value="UniProtKB-KW"/>
</dbReference>
<comment type="similarity">
    <text evidence="3">Belongs to the nanoviruses/circoviruses replication-associated protein family.</text>
</comment>
<evidence type="ECO:0000256" key="11">
    <source>
        <dbReference type="ARBA" id="ARBA00022741"/>
    </source>
</evidence>
<accession>A0A3G2YTA6</accession>
<evidence type="ECO:0000256" key="18">
    <source>
        <dbReference type="ARBA" id="ARBA00032243"/>
    </source>
</evidence>
<keyword evidence="13" id="KW-0378">Hydrolase</keyword>
<organism evidence="21 22">
    <name type="scientific">Cressdnaviricota sp</name>
    <dbReference type="NCBI Taxonomy" id="2748378"/>
    <lineage>
        <taxon>Viruses</taxon>
        <taxon>Monodnaviria</taxon>
        <taxon>Shotokuvirae</taxon>
        <taxon>Cressdnaviricota</taxon>
    </lineage>
</organism>
<evidence type="ECO:0000256" key="16">
    <source>
        <dbReference type="ARBA" id="ARBA00023268"/>
    </source>
</evidence>
<dbReference type="Pfam" id="PF02407">
    <property type="entry name" value="Viral_Rep"/>
    <property type="match status" value="1"/>
</dbReference>
<dbReference type="GO" id="GO:0046872">
    <property type="term" value="F:metal ion binding"/>
    <property type="evidence" value="ECO:0007669"/>
    <property type="project" value="UniProtKB-KW"/>
</dbReference>
<protein>
    <recommendedName>
        <fullName evidence="4">Replication-associated protein</fullName>
    </recommendedName>
    <alternativeName>
        <fullName evidence="17">ATP-dependent helicase Rep</fullName>
    </alternativeName>
    <alternativeName>
        <fullName evidence="18">RepP</fullName>
    </alternativeName>
</protein>
<evidence type="ECO:0000256" key="14">
    <source>
        <dbReference type="ARBA" id="ARBA00023124"/>
    </source>
</evidence>
<dbReference type="GO" id="GO:0000166">
    <property type="term" value="F:nucleotide binding"/>
    <property type="evidence" value="ECO:0007669"/>
    <property type="project" value="UniProtKB-KW"/>
</dbReference>
<evidence type="ECO:0000256" key="15">
    <source>
        <dbReference type="ARBA" id="ARBA00023125"/>
    </source>
</evidence>
<keyword evidence="12" id="KW-0255">Endonuclease</keyword>
<proteinExistence type="inferred from homology"/>
<keyword evidence="21" id="KW-0347">Helicase</keyword>
<keyword evidence="10" id="KW-0479">Metal-binding</keyword>